<proteinExistence type="predicted"/>
<comment type="caution">
    <text evidence="2">The sequence shown here is derived from an EMBL/GenBank/DDBJ whole genome shotgun (WGS) entry which is preliminary data.</text>
</comment>
<keyword evidence="1" id="KW-0812">Transmembrane</keyword>
<feature type="transmembrane region" description="Helical" evidence="1">
    <location>
        <begin position="268"/>
        <end position="289"/>
    </location>
</feature>
<name>A0A395M107_9BACT</name>
<feature type="transmembrane region" description="Helical" evidence="1">
    <location>
        <begin position="296"/>
        <end position="315"/>
    </location>
</feature>
<feature type="transmembrane region" description="Helical" evidence="1">
    <location>
        <begin position="22"/>
        <end position="51"/>
    </location>
</feature>
<accession>A0A395M107</accession>
<feature type="transmembrane region" description="Helical" evidence="1">
    <location>
        <begin position="194"/>
        <end position="213"/>
    </location>
</feature>
<feature type="transmembrane region" description="Helical" evidence="1">
    <location>
        <begin position="104"/>
        <end position="127"/>
    </location>
</feature>
<feature type="transmembrane region" description="Helical" evidence="1">
    <location>
        <begin position="71"/>
        <end position="92"/>
    </location>
</feature>
<feature type="transmembrane region" description="Helical" evidence="1">
    <location>
        <begin position="225"/>
        <end position="248"/>
    </location>
</feature>
<feature type="transmembrane region" description="Helical" evidence="1">
    <location>
        <begin position="335"/>
        <end position="361"/>
    </location>
</feature>
<evidence type="ECO:0000313" key="3">
    <source>
        <dbReference type="Proteomes" id="UP000266389"/>
    </source>
</evidence>
<feature type="transmembrane region" description="Helical" evidence="1">
    <location>
        <begin position="139"/>
        <end position="158"/>
    </location>
</feature>
<evidence type="ECO:0000256" key="1">
    <source>
        <dbReference type="SAM" id="Phobius"/>
    </source>
</evidence>
<reference evidence="2 3" key="1">
    <citation type="journal article" date="2011" name="ISME J.">
        <title>Community ecology of hot spring cyanobacterial mats: predominant populations and their functional potential.</title>
        <authorList>
            <person name="Klatt C.G."/>
            <person name="Wood J.M."/>
            <person name="Rusch D.B."/>
            <person name="Bateson M.M."/>
            <person name="Hamamura N."/>
            <person name="Heidelberg J.F."/>
            <person name="Grossman A.R."/>
            <person name="Bhaya D."/>
            <person name="Cohan F.M."/>
            <person name="Kuhl M."/>
            <person name="Bryant D.A."/>
            <person name="Ward D.M."/>
        </authorList>
    </citation>
    <scope>NUCLEOTIDE SEQUENCE [LARGE SCALE GENOMIC DNA]</scope>
    <source>
        <strain evidence="2">OS</strain>
    </source>
</reference>
<dbReference type="Proteomes" id="UP000266389">
    <property type="component" value="Unassembled WGS sequence"/>
</dbReference>
<organism evidence="2 3">
    <name type="scientific">Candidatus Thermochlorobacter aerophilus</name>
    <dbReference type="NCBI Taxonomy" id="1868324"/>
    <lineage>
        <taxon>Bacteria</taxon>
        <taxon>Pseudomonadati</taxon>
        <taxon>Chlorobiota</taxon>
        <taxon>Chlorobiia</taxon>
        <taxon>Chlorobiales</taxon>
        <taxon>Candidatus Thermochlorobacteriaceae</taxon>
        <taxon>Candidatus Thermochlorobacter</taxon>
    </lineage>
</organism>
<keyword evidence="1" id="KW-0472">Membrane</keyword>
<dbReference type="EMBL" id="PHFL01000039">
    <property type="protein sequence ID" value="RFM24463.1"/>
    <property type="molecule type" value="Genomic_DNA"/>
</dbReference>
<keyword evidence="1" id="KW-1133">Transmembrane helix</keyword>
<dbReference type="AlphaFoldDB" id="A0A395M107"/>
<protein>
    <submittedName>
        <fullName evidence="2">Uncharacterized protein</fullName>
    </submittedName>
</protein>
<sequence>MDELFPRVDPIPLPAPVWLFKLLHIVTLGLHFVAMEMLVGGLLVVAAMNLLALRQPKHPLALSRAQTGQVLANRMPIVMTYVINLGVPPLLFTQVLYGRAIYTSSILIGLFWLAVIFLLAGCYWLLYRTSARASANQPYWHVALAAWVLAVVIARIYATNMTLMLRPEVWNGLYINSPLGVQLPMDDPTTTPRWLFILAGGFTTAGFWLLWLAPSNKLFLDVQTYMSGLGGKLASIALLAQGACAYWVVSAQPPAVQDALGQTLFTTLSGYVWVGCAALLFALALYSSLRRHPSRVIGWTGFAATCLAMLAMTAFRDGLRDITLLTKGFDVWDRVVVTNWSVVAIFLILFVLGLGIIGWLLTVVLKAKPVILGVDQSIFESQSRAEVHANE</sequence>
<evidence type="ECO:0000313" key="2">
    <source>
        <dbReference type="EMBL" id="RFM24463.1"/>
    </source>
</evidence>
<gene>
    <name evidence="2" type="ORF">D0433_05615</name>
</gene>